<keyword evidence="8" id="KW-1185">Reference proteome</keyword>
<dbReference type="PANTHER" id="PTHR13097">
    <property type="entry name" value="TRANSCRIPTION INITIATION FACTOR IIE, ALPHA SUBUNIT"/>
    <property type="match status" value="1"/>
</dbReference>
<dbReference type="PROSITE" id="PS51344">
    <property type="entry name" value="HTH_TFE_IIE"/>
    <property type="match status" value="1"/>
</dbReference>
<dbReference type="InterPro" id="IPR024550">
    <property type="entry name" value="TFIIEa/SarR/Rpc3_HTH_dom"/>
</dbReference>
<evidence type="ECO:0000256" key="5">
    <source>
        <dbReference type="SAM" id="MobiDB-lite"/>
    </source>
</evidence>
<evidence type="ECO:0000256" key="2">
    <source>
        <dbReference type="ARBA" id="ARBA00023015"/>
    </source>
</evidence>
<dbReference type="GeneID" id="35605098"/>
<proteinExistence type="inferred from homology"/>
<keyword evidence="2" id="KW-0805">Transcription regulation</keyword>
<dbReference type="Pfam" id="PF02002">
    <property type="entry name" value="TFIIE_alpha"/>
    <property type="match status" value="1"/>
</dbReference>
<keyword evidence="4" id="KW-0175">Coiled coil</keyword>
<dbReference type="OrthoDB" id="361102at2759"/>
<feature type="region of interest" description="Disordered" evidence="5">
    <location>
        <begin position="313"/>
        <end position="332"/>
    </location>
</feature>
<dbReference type="SMART" id="SM00531">
    <property type="entry name" value="TFIIE"/>
    <property type="match status" value="1"/>
</dbReference>
<dbReference type="AlphaFoldDB" id="A0A2D3VN77"/>
<dbReference type="GO" id="GO:0005673">
    <property type="term" value="C:transcription factor TFIIE complex"/>
    <property type="evidence" value="ECO:0007669"/>
    <property type="project" value="TreeGrafter"/>
</dbReference>
<evidence type="ECO:0000256" key="3">
    <source>
        <dbReference type="ARBA" id="ARBA00023163"/>
    </source>
</evidence>
<feature type="coiled-coil region" evidence="4">
    <location>
        <begin position="174"/>
        <end position="201"/>
    </location>
</feature>
<organism evidence="7 8">
    <name type="scientific">Ramularia collo-cygni</name>
    <dbReference type="NCBI Taxonomy" id="112498"/>
    <lineage>
        <taxon>Eukaryota</taxon>
        <taxon>Fungi</taxon>
        <taxon>Dikarya</taxon>
        <taxon>Ascomycota</taxon>
        <taxon>Pezizomycotina</taxon>
        <taxon>Dothideomycetes</taxon>
        <taxon>Dothideomycetidae</taxon>
        <taxon>Mycosphaerellales</taxon>
        <taxon>Mycosphaerellaceae</taxon>
        <taxon>Ramularia</taxon>
    </lineage>
</organism>
<dbReference type="GO" id="GO:0006367">
    <property type="term" value="P:transcription initiation at RNA polymerase II promoter"/>
    <property type="evidence" value="ECO:0007669"/>
    <property type="project" value="InterPro"/>
</dbReference>
<dbReference type="InterPro" id="IPR002853">
    <property type="entry name" value="TFIIE_asu"/>
</dbReference>
<feature type="compositionally biased region" description="Basic and acidic residues" evidence="5">
    <location>
        <begin position="412"/>
        <end position="427"/>
    </location>
</feature>
<evidence type="ECO:0000256" key="4">
    <source>
        <dbReference type="SAM" id="Coils"/>
    </source>
</evidence>
<reference evidence="7 8" key="1">
    <citation type="submission" date="2016-03" db="EMBL/GenBank/DDBJ databases">
        <authorList>
            <person name="Ploux O."/>
        </authorList>
    </citation>
    <scope>NUCLEOTIDE SEQUENCE [LARGE SCALE GENOMIC DNA]</scope>
    <source>
        <strain evidence="7 8">URUG2</strain>
    </source>
</reference>
<dbReference type="SUPFAM" id="SSF57783">
    <property type="entry name" value="Zinc beta-ribbon"/>
    <property type="match status" value="1"/>
</dbReference>
<feature type="compositionally biased region" description="Acidic residues" evidence="5">
    <location>
        <begin position="434"/>
        <end position="445"/>
    </location>
</feature>
<keyword evidence="3" id="KW-0804">Transcription</keyword>
<evidence type="ECO:0000259" key="6">
    <source>
        <dbReference type="PROSITE" id="PS51344"/>
    </source>
</evidence>
<evidence type="ECO:0000313" key="8">
    <source>
        <dbReference type="Proteomes" id="UP000225277"/>
    </source>
</evidence>
<protein>
    <recommendedName>
        <fullName evidence="6">HTH TFE/IIEalpha-type domain-containing protein</fullName>
    </recommendedName>
</protein>
<gene>
    <name evidence="7" type="ORF">RCC_10047</name>
</gene>
<dbReference type="PANTHER" id="PTHR13097:SF7">
    <property type="entry name" value="GENERAL TRANSCRIPTION FACTOR IIE SUBUNIT 1"/>
    <property type="match status" value="1"/>
</dbReference>
<accession>A0A2D3VN77</accession>
<feature type="compositionally biased region" description="Basic and acidic residues" evidence="5">
    <location>
        <begin position="313"/>
        <end position="328"/>
    </location>
</feature>
<evidence type="ECO:0000256" key="1">
    <source>
        <dbReference type="ARBA" id="ARBA00008947"/>
    </source>
</evidence>
<dbReference type="InterPro" id="IPR017919">
    <property type="entry name" value="TFIIE/TFIIEa_HTH"/>
</dbReference>
<dbReference type="InterPro" id="IPR039997">
    <property type="entry name" value="TFE"/>
</dbReference>
<comment type="similarity">
    <text evidence="1">Belongs to the TFIIE alpha subunit family.</text>
</comment>
<sequence length="445" mass="49388">MADLAHALIRTVVRAFYMTEHIIAIDALIIHSTLVDSDLATLLGTQTKALHKTIGRLKEDGLVTVHTRGERRLDGTQAFFGGNMAAGKERLQTRQWYYLNFHRAIDSIKYRMYRLSKHIEGLGMPTTERKDLNCPRCKSQYTELEALDNLDPSTGEFLCHKCGMVLQEVPEDERASENQSLKRLNNQLEKLLKLMQQIDATDVPENDFEMALSKQKPIAKSDTHPGSRTEVVDLPNKNVASTKGIVMQPDRIGVDLLDDEDVKRTNAAAEAQRRKDLEAKQNALPDWIVKSTVTGDITTVGAKEKQLERARDAHAAVIKEDEGEEKKPAAASDDAVMAAYWAELAAAKEKEAQAEREDEDDDDDEEDEFEDVDVSGGTPSNGNNVKHSNGASTSGMNTPVNVESSNATDDERDAKRVKREEAPKPAEDTPAASDADEDELDFEDV</sequence>
<dbReference type="STRING" id="112498.A0A2D3VN77"/>
<dbReference type="InterPro" id="IPR013083">
    <property type="entry name" value="Znf_RING/FYVE/PHD"/>
</dbReference>
<dbReference type="EMBL" id="FJUY01000020">
    <property type="protein sequence ID" value="CZT24324.1"/>
    <property type="molecule type" value="Genomic_DNA"/>
</dbReference>
<feature type="compositionally biased region" description="Polar residues" evidence="5">
    <location>
        <begin position="377"/>
        <end position="407"/>
    </location>
</feature>
<evidence type="ECO:0000313" key="7">
    <source>
        <dbReference type="EMBL" id="CZT24324.1"/>
    </source>
</evidence>
<feature type="domain" description="HTH TFE/IIEalpha-type" evidence="6">
    <location>
        <begin position="5"/>
        <end position="109"/>
    </location>
</feature>
<name>A0A2D3VN77_9PEZI</name>
<dbReference type="RefSeq" id="XP_023631048.1">
    <property type="nucleotide sequence ID" value="XM_023775280.1"/>
</dbReference>
<feature type="compositionally biased region" description="Acidic residues" evidence="5">
    <location>
        <begin position="356"/>
        <end position="373"/>
    </location>
</feature>
<dbReference type="Gene3D" id="3.30.40.10">
    <property type="entry name" value="Zinc/RING finger domain, C3HC4 (zinc finger)"/>
    <property type="match status" value="1"/>
</dbReference>
<feature type="region of interest" description="Disordered" evidence="5">
    <location>
        <begin position="347"/>
        <end position="445"/>
    </location>
</feature>
<dbReference type="Proteomes" id="UP000225277">
    <property type="component" value="Unassembled WGS sequence"/>
</dbReference>